<dbReference type="RefSeq" id="XP_041195357.1">
    <property type="nucleotide sequence ID" value="XM_041328987.1"/>
</dbReference>
<comment type="caution">
    <text evidence="2">The sequence shown here is derived from an EMBL/GenBank/DDBJ whole genome shotgun (WGS) entry which is preliminary data.</text>
</comment>
<name>A0A9P7EF74_9AGAM</name>
<dbReference type="InterPro" id="IPR001245">
    <property type="entry name" value="Ser-Thr/Tyr_kinase_cat_dom"/>
</dbReference>
<dbReference type="PROSITE" id="PS50011">
    <property type="entry name" value="PROTEIN_KINASE_DOM"/>
    <property type="match status" value="2"/>
</dbReference>
<evidence type="ECO:0000313" key="2">
    <source>
        <dbReference type="EMBL" id="KAG1819822.1"/>
    </source>
</evidence>
<dbReference type="AlphaFoldDB" id="A0A9P7EF74"/>
<organism evidence="2 3">
    <name type="scientific">Suillus subaureus</name>
    <dbReference type="NCBI Taxonomy" id="48587"/>
    <lineage>
        <taxon>Eukaryota</taxon>
        <taxon>Fungi</taxon>
        <taxon>Dikarya</taxon>
        <taxon>Basidiomycota</taxon>
        <taxon>Agaricomycotina</taxon>
        <taxon>Agaricomycetes</taxon>
        <taxon>Agaricomycetidae</taxon>
        <taxon>Boletales</taxon>
        <taxon>Suillineae</taxon>
        <taxon>Suillaceae</taxon>
        <taxon>Suillus</taxon>
    </lineage>
</organism>
<dbReference type="GeneID" id="64623004"/>
<dbReference type="Proteomes" id="UP000807769">
    <property type="component" value="Unassembled WGS sequence"/>
</dbReference>
<dbReference type="Pfam" id="PF07714">
    <property type="entry name" value="PK_Tyr_Ser-Thr"/>
    <property type="match status" value="2"/>
</dbReference>
<dbReference type="SUPFAM" id="SSF56112">
    <property type="entry name" value="Protein kinase-like (PK-like)"/>
    <property type="match status" value="2"/>
</dbReference>
<feature type="domain" description="Protein kinase" evidence="1">
    <location>
        <begin position="73"/>
        <end position="345"/>
    </location>
</feature>
<reference evidence="2" key="1">
    <citation type="journal article" date="2020" name="New Phytol.">
        <title>Comparative genomics reveals dynamic genome evolution in host specialist ectomycorrhizal fungi.</title>
        <authorList>
            <person name="Lofgren L.A."/>
            <person name="Nguyen N.H."/>
            <person name="Vilgalys R."/>
            <person name="Ruytinx J."/>
            <person name="Liao H.L."/>
            <person name="Branco S."/>
            <person name="Kuo A."/>
            <person name="LaButti K."/>
            <person name="Lipzen A."/>
            <person name="Andreopoulos W."/>
            <person name="Pangilinan J."/>
            <person name="Riley R."/>
            <person name="Hundley H."/>
            <person name="Na H."/>
            <person name="Barry K."/>
            <person name="Grigoriev I.V."/>
            <person name="Stajich J.E."/>
            <person name="Kennedy P.G."/>
        </authorList>
    </citation>
    <scope>NUCLEOTIDE SEQUENCE</scope>
    <source>
        <strain evidence="2">MN1</strain>
    </source>
</reference>
<dbReference type="OrthoDB" id="5809314at2759"/>
<dbReference type="Gene3D" id="1.10.510.10">
    <property type="entry name" value="Transferase(Phosphotransferase) domain 1"/>
    <property type="match status" value="2"/>
</dbReference>
<feature type="domain" description="Protein kinase" evidence="1">
    <location>
        <begin position="440"/>
        <end position="704"/>
    </location>
</feature>
<dbReference type="GO" id="GO:0004674">
    <property type="term" value="F:protein serine/threonine kinase activity"/>
    <property type="evidence" value="ECO:0007669"/>
    <property type="project" value="TreeGrafter"/>
</dbReference>
<dbReference type="EMBL" id="JABBWG010000009">
    <property type="protein sequence ID" value="KAG1819822.1"/>
    <property type="molecule type" value="Genomic_DNA"/>
</dbReference>
<keyword evidence="3" id="KW-1185">Reference proteome</keyword>
<gene>
    <name evidence="2" type="ORF">BJ212DRAFT_1069202</name>
</gene>
<protein>
    <submittedName>
        <fullName evidence="2">Kinase-like domain-containing protein</fullName>
    </submittedName>
</protein>
<dbReference type="InterPro" id="IPR008266">
    <property type="entry name" value="Tyr_kinase_AS"/>
</dbReference>
<dbReference type="InterPro" id="IPR000719">
    <property type="entry name" value="Prot_kinase_dom"/>
</dbReference>
<sequence length="713" mass="79070">MITLFEIRNPACEHEVCYIYLNCPMRIIESGLVCILALDLSTPTLIKSPTLVLMYLSKQSTSDLVDLTDRITRTSPFYSAGGGFGDIWRCTLQTGAMQDVVAVKAIRFQPGEVDASQEKALRRELGTWKRLVHTNISPLLGIARGFSPSISMVSPWYENGSLAAYLQKHEGIVLSDRLRLLQDVTMGLHYLHGIPVVHGDLTPNNVLLNNDKRAVLIDFGLSSMLGDVTGFSYLERSCAQPGAIRYSAPELLVLTDSDTSIQPDIRSDVYSFGCLALKVLSGTEPWADVKHWRSIIVKVADGHTQQRPACGPVLDEHWQLIQRCFLQPGARPSTCNILKFLKTELQSKDQKVLAMNRSTECSNRDEATTSFKYKTTVNTSHLTQASGTSPIINAGKGSARKFSLKFFRRNSAQSMKIRDANIEQEITGHFAVIATCSLKIVQDFVIPPGGLGNTFQCILRNKAFKNEKVAVKSIKVRDDDKGSIKEAQKIILAEVQGWISLRHENLLPIYGTTTGFGSSLPCLVSPWMENGSLTSYLSAMNQTLTSAAKFLLLSHVAAGLRFLHSNTIIHGNLSSNNVLIDNRHTVRLADYGLSSVVSMCGELFQSYHCGALRWTAPELISGNEQELGNELSRYIDIYSFGCIMLHLPYWWLDDVLRVVSARHNGVSPVRCGMEVHEGYVEFVHHCLSVSPTDRPTIDKIDGFIARSTRSIVK</sequence>
<accession>A0A9P7EF74</accession>
<dbReference type="InterPro" id="IPR051681">
    <property type="entry name" value="Ser/Thr_Kinases-Pseudokinases"/>
</dbReference>
<dbReference type="InterPro" id="IPR011009">
    <property type="entry name" value="Kinase-like_dom_sf"/>
</dbReference>
<dbReference type="PANTHER" id="PTHR44329">
    <property type="entry name" value="SERINE/THREONINE-PROTEIN KINASE TNNI3K-RELATED"/>
    <property type="match status" value="1"/>
</dbReference>
<keyword evidence="2" id="KW-0418">Kinase</keyword>
<evidence type="ECO:0000259" key="1">
    <source>
        <dbReference type="PROSITE" id="PS50011"/>
    </source>
</evidence>
<proteinExistence type="predicted"/>
<evidence type="ECO:0000313" key="3">
    <source>
        <dbReference type="Proteomes" id="UP000807769"/>
    </source>
</evidence>
<dbReference type="PANTHER" id="PTHR44329:SF214">
    <property type="entry name" value="PROTEIN KINASE DOMAIN-CONTAINING PROTEIN"/>
    <property type="match status" value="1"/>
</dbReference>
<keyword evidence="2" id="KW-0808">Transferase</keyword>
<dbReference type="PROSITE" id="PS00109">
    <property type="entry name" value="PROTEIN_KINASE_TYR"/>
    <property type="match status" value="1"/>
</dbReference>
<dbReference type="GO" id="GO:0005524">
    <property type="term" value="F:ATP binding"/>
    <property type="evidence" value="ECO:0007669"/>
    <property type="project" value="InterPro"/>
</dbReference>